<keyword evidence="1" id="KW-1133">Transmembrane helix</keyword>
<dbReference type="RefSeq" id="WP_161816057.1">
    <property type="nucleotide sequence ID" value="NZ_BLJO01000009.1"/>
</dbReference>
<evidence type="ECO:0000313" key="3">
    <source>
        <dbReference type="Proteomes" id="UP000445000"/>
    </source>
</evidence>
<evidence type="ECO:0000256" key="1">
    <source>
        <dbReference type="SAM" id="Phobius"/>
    </source>
</evidence>
<dbReference type="EMBL" id="BLJN01000009">
    <property type="protein sequence ID" value="GFE84454.1"/>
    <property type="molecule type" value="Genomic_DNA"/>
</dbReference>
<comment type="caution">
    <text evidence="2">The sequence shown here is derived from an EMBL/GenBank/DDBJ whole genome shotgun (WGS) entry which is preliminary data.</text>
</comment>
<keyword evidence="1" id="KW-0472">Membrane</keyword>
<feature type="transmembrane region" description="Helical" evidence="1">
    <location>
        <begin position="285"/>
        <end position="305"/>
    </location>
</feature>
<protein>
    <submittedName>
        <fullName evidence="2">Uncharacterized protein</fullName>
    </submittedName>
</protein>
<feature type="transmembrane region" description="Helical" evidence="1">
    <location>
        <begin position="326"/>
        <end position="346"/>
    </location>
</feature>
<proteinExistence type="predicted"/>
<dbReference type="AlphaFoldDB" id="A0A829YLZ0"/>
<organism evidence="2 3">
    <name type="scientific">Steroidobacter agaridevorans</name>
    <dbReference type="NCBI Taxonomy" id="2695856"/>
    <lineage>
        <taxon>Bacteria</taxon>
        <taxon>Pseudomonadati</taxon>
        <taxon>Pseudomonadota</taxon>
        <taxon>Gammaproteobacteria</taxon>
        <taxon>Steroidobacterales</taxon>
        <taxon>Steroidobacteraceae</taxon>
        <taxon>Steroidobacter</taxon>
    </lineage>
</organism>
<feature type="transmembrane region" description="Helical" evidence="1">
    <location>
        <begin position="12"/>
        <end position="31"/>
    </location>
</feature>
<feature type="transmembrane region" description="Helical" evidence="1">
    <location>
        <begin position="242"/>
        <end position="265"/>
    </location>
</feature>
<sequence length="477" mass="52996">MSFSAILEFTPWPTLSILILFIVAVFVLFLARDTAHQAIRTATSAIARGLRLASHSTTHLEARLATRNRDVLLAAGREAKERIIEREFERISDSVRKDLSNYPTLHRALSESIRRIEEDHQAAVDVPPEAPGWVRAVDAVSKMEGKNGAAAILEDIHKSLVKAHKEAMDSYREASSERHGLLRKMMPEWRVIKETLDRVMASVESLLNRATAIDRHMQDYQDIVRGHDHAVSTLSSSSVVQFFVSGLVLLIAIGGAAINFSLIARPMSEMVGGTSYIGSFRTADIAALVIIMVEISMGLFLMESLRITRLFPVIAALPDKMRVRMIWITFSLLTLLASVEAGLAYMREVLLQDELATGALLRGEDSGGLQNEYLWITTAAQMGMGFILPFALTFVAIPFETFVHSSRTVLGLCGIGLLRAVALFLRVLSNSFHHIGKLLERLYDLPLFVPLWLEKARAKAADEERAREIVPVQEAQT</sequence>
<gene>
    <name evidence="2" type="ORF">GCM10011487_64540</name>
</gene>
<feature type="transmembrane region" description="Helical" evidence="1">
    <location>
        <begin position="373"/>
        <end position="397"/>
    </location>
</feature>
<dbReference type="Proteomes" id="UP000445000">
    <property type="component" value="Unassembled WGS sequence"/>
</dbReference>
<name>A0A829YLZ0_9GAMM</name>
<keyword evidence="3" id="KW-1185">Reference proteome</keyword>
<evidence type="ECO:0000313" key="2">
    <source>
        <dbReference type="EMBL" id="GFE84454.1"/>
    </source>
</evidence>
<keyword evidence="1" id="KW-0812">Transmembrane</keyword>
<accession>A0A829YLZ0</accession>
<feature type="transmembrane region" description="Helical" evidence="1">
    <location>
        <begin position="409"/>
        <end position="428"/>
    </location>
</feature>
<reference evidence="3" key="1">
    <citation type="submission" date="2020-01" db="EMBL/GenBank/DDBJ databases">
        <title>'Steroidobacter agaridevorans' sp. nov., agar-degrading bacteria isolated from rhizosphere soils.</title>
        <authorList>
            <person name="Ikenaga M."/>
            <person name="Kataoka M."/>
            <person name="Murouchi A."/>
            <person name="Katsuragi S."/>
            <person name="Sakai M."/>
        </authorList>
    </citation>
    <scope>NUCLEOTIDE SEQUENCE [LARGE SCALE GENOMIC DNA]</scope>
    <source>
        <strain evidence="3">YU21-B</strain>
    </source>
</reference>